<dbReference type="AlphaFoldDB" id="A0AAE0CCH5"/>
<comment type="caution">
    <text evidence="2">The sequence shown here is derived from an EMBL/GenBank/DDBJ whole genome shotgun (WGS) entry which is preliminary data.</text>
</comment>
<evidence type="ECO:0000313" key="3">
    <source>
        <dbReference type="Proteomes" id="UP001190700"/>
    </source>
</evidence>
<dbReference type="Proteomes" id="UP001190700">
    <property type="component" value="Unassembled WGS sequence"/>
</dbReference>
<evidence type="ECO:0000256" key="1">
    <source>
        <dbReference type="SAM" id="MobiDB-lite"/>
    </source>
</evidence>
<reference evidence="2 3" key="1">
    <citation type="journal article" date="2015" name="Genome Biol. Evol.">
        <title>Comparative Genomics of a Bacterivorous Green Alga Reveals Evolutionary Causalities and Consequences of Phago-Mixotrophic Mode of Nutrition.</title>
        <authorList>
            <person name="Burns J.A."/>
            <person name="Paasch A."/>
            <person name="Narechania A."/>
            <person name="Kim E."/>
        </authorList>
    </citation>
    <scope>NUCLEOTIDE SEQUENCE [LARGE SCALE GENOMIC DNA]</scope>
    <source>
        <strain evidence="2 3">PLY_AMNH</strain>
    </source>
</reference>
<feature type="compositionally biased region" description="Low complexity" evidence="1">
    <location>
        <begin position="20"/>
        <end position="35"/>
    </location>
</feature>
<organism evidence="2 3">
    <name type="scientific">Cymbomonas tetramitiformis</name>
    <dbReference type="NCBI Taxonomy" id="36881"/>
    <lineage>
        <taxon>Eukaryota</taxon>
        <taxon>Viridiplantae</taxon>
        <taxon>Chlorophyta</taxon>
        <taxon>Pyramimonadophyceae</taxon>
        <taxon>Pyramimonadales</taxon>
        <taxon>Pyramimonadaceae</taxon>
        <taxon>Cymbomonas</taxon>
    </lineage>
</organism>
<evidence type="ECO:0000313" key="2">
    <source>
        <dbReference type="EMBL" id="KAK3252557.1"/>
    </source>
</evidence>
<feature type="region of interest" description="Disordered" evidence="1">
    <location>
        <begin position="103"/>
        <end position="123"/>
    </location>
</feature>
<proteinExistence type="predicted"/>
<gene>
    <name evidence="2" type="ORF">CYMTET_38151</name>
</gene>
<accession>A0AAE0CCH5</accession>
<keyword evidence="3" id="KW-1185">Reference proteome</keyword>
<dbReference type="EMBL" id="LGRX02025346">
    <property type="protein sequence ID" value="KAK3252557.1"/>
    <property type="molecule type" value="Genomic_DNA"/>
</dbReference>
<sequence>MTDVTHAGTTPEEQVPTGGAAAPASAVPAPAMPVSQGKDVEPVPLQSARVTATAATDGEFAGFVQTVNHAAIGQVDLTGYDTDDYEDLADGNFDMKPRTPAISANRASESAAHAPQSGGAYADWSGGASRTYRALFIDFIP</sequence>
<name>A0AAE0CCH5_9CHLO</name>
<feature type="region of interest" description="Disordered" evidence="1">
    <location>
        <begin position="1"/>
        <end position="39"/>
    </location>
</feature>
<protein>
    <submittedName>
        <fullName evidence="2">Uncharacterized protein</fullName>
    </submittedName>
</protein>